<dbReference type="EMBL" id="BMDC01000001">
    <property type="protein sequence ID" value="GGH57402.1"/>
    <property type="molecule type" value="Genomic_DNA"/>
</dbReference>
<comment type="caution">
    <text evidence="1">The sequence shown here is derived from an EMBL/GenBank/DDBJ whole genome shotgun (WGS) entry which is preliminary data.</text>
</comment>
<accession>A0A917IMU3</accession>
<proteinExistence type="predicted"/>
<keyword evidence="2" id="KW-1185">Reference proteome</keyword>
<gene>
    <name evidence="1" type="ORF">GCM10007359_02490</name>
</gene>
<protein>
    <submittedName>
        <fullName evidence="1">Uncharacterized protein</fullName>
    </submittedName>
</protein>
<organism evidence="1 2">
    <name type="scientific">Rothia aerolata</name>
    <dbReference type="NCBI Taxonomy" id="1812262"/>
    <lineage>
        <taxon>Bacteria</taxon>
        <taxon>Bacillati</taxon>
        <taxon>Actinomycetota</taxon>
        <taxon>Actinomycetes</taxon>
        <taxon>Micrococcales</taxon>
        <taxon>Micrococcaceae</taxon>
        <taxon>Rothia</taxon>
    </lineage>
</organism>
<evidence type="ECO:0000313" key="1">
    <source>
        <dbReference type="EMBL" id="GGH57402.1"/>
    </source>
</evidence>
<reference evidence="1 2" key="1">
    <citation type="journal article" date="2014" name="Int. J. Syst. Evol. Microbiol.">
        <title>Complete genome sequence of Corynebacterium casei LMG S-19264T (=DSM 44701T), isolated from a smear-ripened cheese.</title>
        <authorList>
            <consortium name="US DOE Joint Genome Institute (JGI-PGF)"/>
            <person name="Walter F."/>
            <person name="Albersmeier A."/>
            <person name="Kalinowski J."/>
            <person name="Ruckert C."/>
        </authorList>
    </citation>
    <scope>NUCLEOTIDE SEQUENCE [LARGE SCALE GENOMIC DNA]</scope>
    <source>
        <strain evidence="1 2">CCM 8669</strain>
    </source>
</reference>
<dbReference type="Proteomes" id="UP000600171">
    <property type="component" value="Unassembled WGS sequence"/>
</dbReference>
<name>A0A917IMU3_9MICC</name>
<evidence type="ECO:0000313" key="2">
    <source>
        <dbReference type="Proteomes" id="UP000600171"/>
    </source>
</evidence>
<sequence>MATTCQTLDRWEIGSHILTQKNLQAVAEVTDISPGMAQLVTERLKCTYTTTSNRNPRVGTALATKRYTANSWFICLVTVLF</sequence>
<dbReference type="AlphaFoldDB" id="A0A917IMU3"/>